<dbReference type="RefSeq" id="WP_349218643.1">
    <property type="nucleotide sequence ID" value="NZ_JBBMFD010000006.1"/>
</dbReference>
<protein>
    <recommendedName>
        <fullName evidence="3">Twitching motility protein PilT</fullName>
    </recommendedName>
</protein>
<dbReference type="Proteomes" id="UP001489509">
    <property type="component" value="Unassembled WGS sequence"/>
</dbReference>
<name>A0ABV1DYT1_9FIRM</name>
<sequence length="137" mass="14528">MIKLIVGKKGTGKTKVLIDLANDAMKNTKGDVVFIEKGSKLTYDISHQIRLVDAEAYQICGFDAFFGFVSGICAANYDVTDIFIDGTLKIGGSDLEAFGTFANKLKALSDASKTTITLSVSAASADIPQVDAEIVNP</sequence>
<proteinExistence type="predicted"/>
<accession>A0ABV1DYT1</accession>
<organism evidence="1 2">
    <name type="scientific">Solibaculum intestinale</name>
    <dbReference type="NCBI Taxonomy" id="3133165"/>
    <lineage>
        <taxon>Bacteria</taxon>
        <taxon>Bacillati</taxon>
        <taxon>Bacillota</taxon>
        <taxon>Clostridia</taxon>
        <taxon>Eubacteriales</taxon>
        <taxon>Oscillospiraceae</taxon>
        <taxon>Solibaculum</taxon>
    </lineage>
</organism>
<gene>
    <name evidence="1" type="ORF">WMO26_05185</name>
</gene>
<keyword evidence="2" id="KW-1185">Reference proteome</keyword>
<evidence type="ECO:0000313" key="2">
    <source>
        <dbReference type="Proteomes" id="UP001489509"/>
    </source>
</evidence>
<dbReference type="EMBL" id="JBBMFD010000006">
    <property type="protein sequence ID" value="MEQ2440217.1"/>
    <property type="molecule type" value="Genomic_DNA"/>
</dbReference>
<evidence type="ECO:0000313" key="1">
    <source>
        <dbReference type="EMBL" id="MEQ2440217.1"/>
    </source>
</evidence>
<reference evidence="1 2" key="1">
    <citation type="submission" date="2024-03" db="EMBL/GenBank/DDBJ databases">
        <title>Human intestinal bacterial collection.</title>
        <authorList>
            <person name="Pauvert C."/>
            <person name="Hitch T.C.A."/>
            <person name="Clavel T."/>
        </authorList>
    </citation>
    <scope>NUCLEOTIDE SEQUENCE [LARGE SCALE GENOMIC DNA]</scope>
    <source>
        <strain evidence="1 2">CLA-JM-H44</strain>
    </source>
</reference>
<evidence type="ECO:0008006" key="3">
    <source>
        <dbReference type="Google" id="ProtNLM"/>
    </source>
</evidence>
<comment type="caution">
    <text evidence="1">The sequence shown here is derived from an EMBL/GenBank/DDBJ whole genome shotgun (WGS) entry which is preliminary data.</text>
</comment>